<comment type="caution">
    <text evidence="4">The sequence shown here is derived from an EMBL/GenBank/DDBJ whole genome shotgun (WGS) entry which is preliminary data.</text>
</comment>
<evidence type="ECO:0000313" key="5">
    <source>
        <dbReference type="Proteomes" id="UP000653275"/>
    </source>
</evidence>
<accession>A0AAP2ABL1</accession>
<dbReference type="PROSITE" id="PS50893">
    <property type="entry name" value="ABC_TRANSPORTER_2"/>
    <property type="match status" value="2"/>
</dbReference>
<evidence type="ECO:0000256" key="2">
    <source>
        <dbReference type="ARBA" id="ARBA00022840"/>
    </source>
</evidence>
<keyword evidence="2 4" id="KW-0067">ATP-binding</keyword>
<dbReference type="FunFam" id="3.40.50.300:FF:000883">
    <property type="entry name" value="Multidrug ABC transporter ATP-binding protein"/>
    <property type="match status" value="1"/>
</dbReference>
<dbReference type="SUPFAM" id="SSF52540">
    <property type="entry name" value="P-loop containing nucleoside triphosphate hydrolases"/>
    <property type="match status" value="2"/>
</dbReference>
<dbReference type="SMART" id="SM00382">
    <property type="entry name" value="AAA"/>
    <property type="match status" value="2"/>
</dbReference>
<dbReference type="InterPro" id="IPR003439">
    <property type="entry name" value="ABC_transporter-like_ATP-bd"/>
</dbReference>
<evidence type="ECO:0000259" key="3">
    <source>
        <dbReference type="PROSITE" id="PS50893"/>
    </source>
</evidence>
<feature type="domain" description="ABC transporter" evidence="3">
    <location>
        <begin position="6"/>
        <end position="237"/>
    </location>
</feature>
<gene>
    <name evidence="4" type="ORF">I7V27_01390</name>
</gene>
<keyword evidence="1" id="KW-0547">Nucleotide-binding</keyword>
<name>A0AAP2ABL1_LELAM</name>
<dbReference type="CDD" id="cd03230">
    <property type="entry name" value="ABC_DR_subfamily_A"/>
    <property type="match status" value="2"/>
</dbReference>
<dbReference type="Proteomes" id="UP000653275">
    <property type="component" value="Unassembled WGS sequence"/>
</dbReference>
<dbReference type="GO" id="GO:0016887">
    <property type="term" value="F:ATP hydrolysis activity"/>
    <property type="evidence" value="ECO:0007669"/>
    <property type="project" value="InterPro"/>
</dbReference>
<evidence type="ECO:0000256" key="1">
    <source>
        <dbReference type="ARBA" id="ARBA00022741"/>
    </source>
</evidence>
<dbReference type="InterPro" id="IPR017871">
    <property type="entry name" value="ABC_transporter-like_CS"/>
</dbReference>
<dbReference type="PANTHER" id="PTHR43038:SF3">
    <property type="entry name" value="ABC TRANSPORTER G FAMILY MEMBER 20 ISOFORM X1"/>
    <property type="match status" value="1"/>
</dbReference>
<reference evidence="4" key="1">
    <citation type="submission" date="2020-12" db="EMBL/GenBank/DDBJ databases">
        <title>Draft genome sequence of Enterobacter spp., Lelliottia spp. and Serratia spp. isolated from drinking water reservoirs and lakes.</title>
        <authorList>
            <person name="Reitter C."/>
            <person name="Neuhaus K."/>
            <person name="Huegler M."/>
        </authorList>
    </citation>
    <scope>NUCLEOTIDE SEQUENCE</scope>
    <source>
        <strain evidence="4">TZW15</strain>
    </source>
</reference>
<feature type="domain" description="ABC transporter" evidence="3">
    <location>
        <begin position="330"/>
        <end position="559"/>
    </location>
</feature>
<dbReference type="RefSeq" id="WP_202665205.1">
    <property type="nucleotide sequence ID" value="NZ_JAENMR010000001.1"/>
</dbReference>
<dbReference type="InterPro" id="IPR003593">
    <property type="entry name" value="AAA+_ATPase"/>
</dbReference>
<dbReference type="PANTHER" id="PTHR43038">
    <property type="entry name" value="ATP-BINDING CASSETTE, SUB-FAMILY H, MEMBER 1"/>
    <property type="match status" value="1"/>
</dbReference>
<organism evidence="4 5">
    <name type="scientific">Lelliottia amnigena</name>
    <name type="common">Enterobacter amnigenus</name>
    <dbReference type="NCBI Taxonomy" id="61646"/>
    <lineage>
        <taxon>Bacteria</taxon>
        <taxon>Pseudomonadati</taxon>
        <taxon>Pseudomonadota</taxon>
        <taxon>Gammaproteobacteria</taxon>
        <taxon>Enterobacterales</taxon>
        <taxon>Enterobacteriaceae</taxon>
        <taxon>Lelliottia</taxon>
    </lineage>
</organism>
<protein>
    <submittedName>
        <fullName evidence="4">ABC transporter ATP-binding protein</fullName>
    </submittedName>
</protein>
<dbReference type="Gene3D" id="3.40.50.300">
    <property type="entry name" value="P-loop containing nucleotide triphosphate hydrolases"/>
    <property type="match status" value="2"/>
</dbReference>
<proteinExistence type="predicted"/>
<dbReference type="GO" id="GO:0005524">
    <property type="term" value="F:ATP binding"/>
    <property type="evidence" value="ECO:0007669"/>
    <property type="project" value="UniProtKB-KW"/>
</dbReference>
<evidence type="ECO:0000313" key="4">
    <source>
        <dbReference type="EMBL" id="MBL5933129.1"/>
    </source>
</evidence>
<sequence>MNDAVIQLNSLVKRFAGMDKPAVAPLNSTLQKGYVTGLVGPDGAGKTTLMRMLAGLLKPDEGSATVLGLDPIKNDSELHAIMGYMPQKFGLYEDLTVMENLNLYADLRSVTGETRKTTFARLLEFTSLGPFTERLAGKLSGGMKQKLGLACTLVGEPKVLLLDEPGVGVDPISRRELWQMVHELAGDGMLILWSTSYLDEAEQCRDVLLMNEGELLYQGEPTALTQQMAGRCFLLHSPAETNRKLLQRVLKLPQVSDGMIQGRSVRVILKKEATAGDIRHAQGMPPVDMAETAPRFEDAFIDLLGGAGTSESPLGAILHTVEGTPGETVIEAKALTKKFGDFAATDHVDFAVKRGEIFGLLGPNGAGKSTTFKMMCGLLVPTSGKALVLGMDLKVSSGKARQHLGYMAQKFSLYGNLTVEQNLRFFSGVYGLRGKAQNEKIARMSDAFSLTNIASHATDELPLGFKQRLALACSLMHEPDILFLDEPTSGVDPITRREFWLHINSMVEKGVTVMVTTHFMDEAEYCDRIGLVYRGKLIAHGTPDDLKAQAADDDNQDLTMEQAFITLINDWDKEHASES</sequence>
<dbReference type="InterPro" id="IPR027417">
    <property type="entry name" value="P-loop_NTPase"/>
</dbReference>
<dbReference type="PROSITE" id="PS00211">
    <property type="entry name" value="ABC_TRANSPORTER_1"/>
    <property type="match status" value="1"/>
</dbReference>
<dbReference type="Pfam" id="PF00005">
    <property type="entry name" value="ABC_tran"/>
    <property type="match status" value="2"/>
</dbReference>
<dbReference type="EMBL" id="JAENMS010000001">
    <property type="protein sequence ID" value="MBL5933129.1"/>
    <property type="molecule type" value="Genomic_DNA"/>
</dbReference>
<dbReference type="AlphaFoldDB" id="A0AAP2ABL1"/>